<feature type="compositionally biased region" description="Acidic residues" evidence="1">
    <location>
        <begin position="1437"/>
        <end position="1446"/>
    </location>
</feature>
<dbReference type="SUPFAM" id="SSF48452">
    <property type="entry name" value="TPR-like"/>
    <property type="match status" value="1"/>
</dbReference>
<reference evidence="2 3" key="1">
    <citation type="submission" date="2018-04" db="EMBL/GenBank/DDBJ databases">
        <authorList>
            <person name="Zhang X."/>
            <person name="Yuan J."/>
            <person name="Li F."/>
            <person name="Xiang J."/>
        </authorList>
    </citation>
    <scope>NUCLEOTIDE SEQUENCE [LARGE SCALE GENOMIC DNA]</scope>
    <source>
        <tissue evidence="2">Muscle</tissue>
    </source>
</reference>
<dbReference type="STRING" id="6689.A0A3R7P4Z4"/>
<feature type="compositionally biased region" description="Basic and acidic residues" evidence="1">
    <location>
        <begin position="1326"/>
        <end position="1344"/>
    </location>
</feature>
<feature type="compositionally biased region" description="Basic and acidic residues" evidence="1">
    <location>
        <begin position="1383"/>
        <end position="1393"/>
    </location>
</feature>
<feature type="region of interest" description="Disordered" evidence="1">
    <location>
        <begin position="1293"/>
        <end position="1344"/>
    </location>
</feature>
<organism evidence="2 3">
    <name type="scientific">Penaeus vannamei</name>
    <name type="common">Whiteleg shrimp</name>
    <name type="synonym">Litopenaeus vannamei</name>
    <dbReference type="NCBI Taxonomy" id="6689"/>
    <lineage>
        <taxon>Eukaryota</taxon>
        <taxon>Metazoa</taxon>
        <taxon>Ecdysozoa</taxon>
        <taxon>Arthropoda</taxon>
        <taxon>Crustacea</taxon>
        <taxon>Multicrustacea</taxon>
        <taxon>Malacostraca</taxon>
        <taxon>Eumalacostraca</taxon>
        <taxon>Eucarida</taxon>
        <taxon>Decapoda</taxon>
        <taxon>Dendrobranchiata</taxon>
        <taxon>Penaeoidea</taxon>
        <taxon>Penaeidae</taxon>
        <taxon>Penaeus</taxon>
    </lineage>
</organism>
<name>A0A3R7P4Z4_PENVA</name>
<evidence type="ECO:0000313" key="2">
    <source>
        <dbReference type="EMBL" id="ROT75560.1"/>
    </source>
</evidence>
<sequence>MADLTNILKKVKAGQVDSLQDNVRVLLSTCNGSAESQQILRHCSRLVYEQQDINVQVFSGIVDIELHRHLIQLVSSVMPYVPQCDTTKGDGQAIVKNLYQSVWNASLSHNIPAEALMLQGYALQFLLAAGTSINKVCEQALKAVANFEHVQKTSDHLEKFFPTVISGLLGNMKRGTKVNGDTVLSVFGLVVEYAKTLLRLNKCADFSGIAGPLVAVLEQSCDQQTVMALKVGLKLMELAMAIKLGKRGEDMMMKFLQSCSVVSSSLVPNMILLLSLLCTTAMFEQQRGRDVTYMISMQLLDKLVETLLSRCSSPLTDENVKKVATVLCQQLGFYVDLQKNSADQKAVLKQALPWVNRANSFISANCAKKPDAIWQIYNVGVNAGNLGVLAFKGTIYNIAGKFLETSVDMLDMYYSMASNDQKKTVATSLHKKLVLWSDALRYSGCHWDAAVAAGRGMLRKHLTTTDLVNMWVKCKRDAERTGNKKLKGLTVCDVVGEARRKFHETEGATFNKTEALKYEIESYKKQSQNTADDQLSCGRVLVEECEGGKDAYEAKVYGLLVMVEVLWIQPELAGSSSEAVDLVKKAIALIQEAKNNKRYSSRLAELEALSNFWLYLCNLQRIQETAAEEVKESEKPSSLTVQATDLGEEEQVNDACDVRPAPTCLTLYSQESSFAPLHSALRIWEELSLKGEALEDVATVCSCLASVGYVYQLSGFITPTVRAWTTLVSVARKNSLRTYLLRGITELLLVVPELVPKELVKEAKEAITACQASSNQDPSVVYVTLIAITALAYYYLKLGQYSEGVLYMSEALKSDVMDKRTVRATEAQTIVHFVASMYAGLPHWVLEEAKKPSQPSISLALLACREANALVESYATSSSNDIICWRHRVAWLHLTTTVWFGNQCLMSAQPRQARAYLKQPLKIAQELALPLRTGELLELLARVDLLCDQLDDCRVKVDSLLALLIAHPTHAQEYLPKDAKVAKHVTMNTKPYEGKLSCQVLSEIEIDSEEKMRDCSAAPDYELKAFHNHPGLVVVGAEERIGELAHPRQPVSPSMRYREDVTLVRVESCPDGQVKCVMCSTPALQELHISTAIILALVHAHNGQHIAAQTCFKRAMEMYDDITEKAAFLTNYLTSIISARSKKSTSFATFLQSRLNLVYLQSMHHHAESLALEKKWDQALLINMKALKIIRSLDSHMLHQNMHFITVIILQGQILKRTQEHQMESVESGDEAADESSVTPNGDEKKNIYDYKTPARSQAKISAKSAIKTGQKTLAMPSTLIKEGKYFSIYSDDEDTQETSAKPSRAPTPPPQSNKPTRVYKRQVATKRENTRTESAAQRKKDMAGVEAKLGQLALDDSPTKLVLKVPNSFSISPCPKSSRSSKGIENKGEDARVSPASRAPGKKRTIRKAKESTVSKTLTFSDKDNSLENASKGSDDMEISLDDNTESVQPRTRKLKSRVPKDEAKTKPTSSRTRVKKETEPRVTRTTRSLRLV</sequence>
<gene>
    <name evidence="2" type="ORF">C7M84_005894</name>
</gene>
<dbReference type="OrthoDB" id="6776738at2759"/>
<protein>
    <recommendedName>
        <fullName evidence="4">Separin</fullName>
    </recommendedName>
</protein>
<feature type="compositionally biased region" description="Low complexity" evidence="1">
    <location>
        <begin position="1485"/>
        <end position="1494"/>
    </location>
</feature>
<dbReference type="InterPro" id="IPR011990">
    <property type="entry name" value="TPR-like_helical_dom_sf"/>
</dbReference>
<evidence type="ECO:0000313" key="3">
    <source>
        <dbReference type="Proteomes" id="UP000283509"/>
    </source>
</evidence>
<dbReference type="Proteomes" id="UP000283509">
    <property type="component" value="Unassembled WGS sequence"/>
</dbReference>
<feature type="region of interest" description="Disordered" evidence="1">
    <location>
        <begin position="1220"/>
        <end position="1255"/>
    </location>
</feature>
<evidence type="ECO:0000256" key="1">
    <source>
        <dbReference type="SAM" id="MobiDB-lite"/>
    </source>
</evidence>
<dbReference type="EMBL" id="QCYY01001758">
    <property type="protein sequence ID" value="ROT75560.1"/>
    <property type="molecule type" value="Genomic_DNA"/>
</dbReference>
<feature type="region of interest" description="Disordered" evidence="1">
    <location>
        <begin position="1356"/>
        <end position="1494"/>
    </location>
</feature>
<proteinExistence type="predicted"/>
<accession>A0A3R7P4Z4</accession>
<evidence type="ECO:0008006" key="4">
    <source>
        <dbReference type="Google" id="ProtNLM"/>
    </source>
</evidence>
<comment type="caution">
    <text evidence="2">The sequence shown here is derived from an EMBL/GenBank/DDBJ whole genome shotgun (WGS) entry which is preliminary data.</text>
</comment>
<reference evidence="2 3" key="2">
    <citation type="submission" date="2019-01" db="EMBL/GenBank/DDBJ databases">
        <title>The decoding of complex shrimp genome reveals the adaptation for benthos swimmer, frequently molting mechanism and breeding impact on genome.</title>
        <authorList>
            <person name="Sun Y."/>
            <person name="Gao Y."/>
            <person name="Yu Y."/>
        </authorList>
    </citation>
    <scope>NUCLEOTIDE SEQUENCE [LARGE SCALE GENOMIC DNA]</scope>
    <source>
        <tissue evidence="2">Muscle</tissue>
    </source>
</reference>
<keyword evidence="3" id="KW-1185">Reference proteome</keyword>
<feature type="compositionally biased region" description="Low complexity" evidence="1">
    <location>
        <begin position="1369"/>
        <end position="1382"/>
    </location>
</feature>